<comment type="caution">
    <text evidence="2">The sequence shown here is derived from an EMBL/GenBank/DDBJ whole genome shotgun (WGS) entry which is preliminary data.</text>
</comment>
<feature type="signal peptide" evidence="1">
    <location>
        <begin position="1"/>
        <end position="17"/>
    </location>
</feature>
<name>A0ABQ0G4P9_9PEZI</name>
<organism evidence="2 3">
    <name type="scientific">Madurella fahalii</name>
    <dbReference type="NCBI Taxonomy" id="1157608"/>
    <lineage>
        <taxon>Eukaryota</taxon>
        <taxon>Fungi</taxon>
        <taxon>Dikarya</taxon>
        <taxon>Ascomycota</taxon>
        <taxon>Pezizomycotina</taxon>
        <taxon>Sordariomycetes</taxon>
        <taxon>Sordariomycetidae</taxon>
        <taxon>Sordariales</taxon>
        <taxon>Sordariales incertae sedis</taxon>
        <taxon>Madurella</taxon>
    </lineage>
</organism>
<sequence length="135" mass="14381">MKIFNVVIVTLAGIVVAAPAPTPAPAPASEASADTEGRDTGITLDKRARYTVYITQHINWNGIAQNLGLNTGECHSLGNGWPRIVSSFGPSAGVTCTIYDNSRCRGSAYGGIRYPGIANLRTIGWNDRIMSLRCT</sequence>
<dbReference type="RefSeq" id="XP_070914475.1">
    <property type="nucleotide sequence ID" value="XM_071058374.1"/>
</dbReference>
<evidence type="ECO:0000313" key="2">
    <source>
        <dbReference type="EMBL" id="GAB1312742.1"/>
    </source>
</evidence>
<accession>A0ABQ0G4P9</accession>
<gene>
    <name evidence="2" type="ORF">MFIFM68171_02952</name>
</gene>
<keyword evidence="3" id="KW-1185">Reference proteome</keyword>
<dbReference type="GeneID" id="98173697"/>
<reference evidence="2 3" key="1">
    <citation type="submission" date="2024-09" db="EMBL/GenBank/DDBJ databases">
        <title>Itraconazole resistance in Madurella fahalii resulting from another homologue of gene encoding cytochrome P450 14-alpha sterol demethylase (CYP51).</title>
        <authorList>
            <person name="Yoshioka I."/>
            <person name="Fahal A.H."/>
            <person name="Kaneko S."/>
            <person name="Yaguchi T."/>
        </authorList>
    </citation>
    <scope>NUCLEOTIDE SEQUENCE [LARGE SCALE GENOMIC DNA]</scope>
    <source>
        <strain evidence="2 3">IFM 68171</strain>
    </source>
</reference>
<feature type="chain" id="PRO_5045868246" description="Beta/gamma crystallin 'Greek key' domain-containing protein" evidence="1">
    <location>
        <begin position="18"/>
        <end position="135"/>
    </location>
</feature>
<protein>
    <recommendedName>
        <fullName evidence="4">Beta/gamma crystallin 'Greek key' domain-containing protein</fullName>
    </recommendedName>
</protein>
<evidence type="ECO:0008006" key="4">
    <source>
        <dbReference type="Google" id="ProtNLM"/>
    </source>
</evidence>
<dbReference type="EMBL" id="BAAFSV010000002">
    <property type="protein sequence ID" value="GAB1312742.1"/>
    <property type="molecule type" value="Genomic_DNA"/>
</dbReference>
<evidence type="ECO:0000313" key="3">
    <source>
        <dbReference type="Proteomes" id="UP001628179"/>
    </source>
</evidence>
<evidence type="ECO:0000256" key="1">
    <source>
        <dbReference type="SAM" id="SignalP"/>
    </source>
</evidence>
<keyword evidence="1" id="KW-0732">Signal</keyword>
<dbReference type="Gene3D" id="2.60.20.10">
    <property type="entry name" value="Crystallins"/>
    <property type="match status" value="1"/>
</dbReference>
<dbReference type="Proteomes" id="UP001628179">
    <property type="component" value="Unassembled WGS sequence"/>
</dbReference>
<proteinExistence type="predicted"/>